<evidence type="ECO:0000313" key="2">
    <source>
        <dbReference type="Proteomes" id="UP001251528"/>
    </source>
</evidence>
<dbReference type="AlphaFoldDB" id="A0AAJ0FZA3"/>
<dbReference type="EMBL" id="JASWJB010000161">
    <property type="protein sequence ID" value="KAK2594615.1"/>
    <property type="molecule type" value="Genomic_DNA"/>
</dbReference>
<evidence type="ECO:0000313" key="1">
    <source>
        <dbReference type="EMBL" id="KAK2594615.1"/>
    </source>
</evidence>
<comment type="caution">
    <text evidence="1">The sequence shown here is derived from an EMBL/GenBank/DDBJ whole genome shotgun (WGS) entry which is preliminary data.</text>
</comment>
<name>A0AAJ0FZA3_9HYPO</name>
<accession>A0AAJ0FZA3</accession>
<gene>
    <name evidence="1" type="ORF">QQS21_007652</name>
</gene>
<sequence>MVQCACGRSFGSDKALAQHRDAKLRNGQSCGDGIARTTKPPWSKRWFWLGVRTKKRPIITVRSDALTASSTPVSSTADCELICTYNWQECDGTKIYIPGHAPYWHDNILPFAVQEDKGSYFVDQDAARIPKHPFEPVFRASAVLNPNFRFHNVDVVVNRNSLRKLLDFCGGHVKDSFKVNLLIVENTLFIERCEKNARQLIRGSSRSGWGHNFERAFTRCHPAAGADDSSGHHRVLCYPIGDLRCAVRFEVDACYDVNAAEEAHHTEPLLLEFGALSLEGGSGSATGKMSLPTTMPQSTAAELKSTQKPKPVGMYLPQLWFGRTPWLIVGTHTKGVFHSVKVTDAAASFQQWETKHQHALQKMATLLHELREAVRKNKGRSCAAICEKATGPAVIKVFETIERNRALPEDLIAQFWCST</sequence>
<dbReference type="PANTHER" id="PTHR35179">
    <property type="entry name" value="PROTEIN CBG02620"/>
    <property type="match status" value="1"/>
</dbReference>
<dbReference type="PANTHER" id="PTHR35179:SF1">
    <property type="entry name" value="INTEGRAL MEMBRANE PROTEIN"/>
    <property type="match status" value="1"/>
</dbReference>
<reference evidence="1" key="1">
    <citation type="submission" date="2023-06" db="EMBL/GenBank/DDBJ databases">
        <title>Conoideocrella luteorostrata (Hypocreales: Clavicipitaceae), a potential biocontrol fungus for elongate hemlock scale in United States Christmas tree production areas.</title>
        <authorList>
            <person name="Barrett H."/>
            <person name="Lovett B."/>
            <person name="Macias A.M."/>
            <person name="Stajich J.E."/>
            <person name="Kasson M.T."/>
        </authorList>
    </citation>
    <scope>NUCLEOTIDE SEQUENCE</scope>
    <source>
        <strain evidence="1">ARSEF 14590</strain>
    </source>
</reference>
<dbReference type="Proteomes" id="UP001251528">
    <property type="component" value="Unassembled WGS sequence"/>
</dbReference>
<protein>
    <submittedName>
        <fullName evidence="1">Uncharacterized protein</fullName>
    </submittedName>
</protein>
<organism evidence="1 2">
    <name type="scientific">Conoideocrella luteorostrata</name>
    <dbReference type="NCBI Taxonomy" id="1105319"/>
    <lineage>
        <taxon>Eukaryota</taxon>
        <taxon>Fungi</taxon>
        <taxon>Dikarya</taxon>
        <taxon>Ascomycota</taxon>
        <taxon>Pezizomycotina</taxon>
        <taxon>Sordariomycetes</taxon>
        <taxon>Hypocreomycetidae</taxon>
        <taxon>Hypocreales</taxon>
        <taxon>Clavicipitaceae</taxon>
        <taxon>Conoideocrella</taxon>
    </lineage>
</organism>
<proteinExistence type="predicted"/>
<keyword evidence="2" id="KW-1185">Reference proteome</keyword>